<organism evidence="2">
    <name type="scientific">Anopheles sinensis</name>
    <name type="common">Mosquito</name>
    <dbReference type="NCBI Taxonomy" id="74873"/>
    <lineage>
        <taxon>Eukaryota</taxon>
        <taxon>Metazoa</taxon>
        <taxon>Ecdysozoa</taxon>
        <taxon>Arthropoda</taxon>
        <taxon>Hexapoda</taxon>
        <taxon>Insecta</taxon>
        <taxon>Pterygota</taxon>
        <taxon>Neoptera</taxon>
        <taxon>Endopterygota</taxon>
        <taxon>Diptera</taxon>
        <taxon>Nematocera</taxon>
        <taxon>Culicoidea</taxon>
        <taxon>Culicidae</taxon>
        <taxon>Anophelinae</taxon>
        <taxon>Anopheles</taxon>
    </lineage>
</organism>
<evidence type="ECO:0000313" key="3">
    <source>
        <dbReference type="EnsemblMetazoa" id="ASIC007636-PA"/>
    </source>
</evidence>
<dbReference type="AlphaFoldDB" id="A0A084VQ60"/>
<dbReference type="EnsemblMetazoa" id="ASIC007636-RA">
    <property type="protein sequence ID" value="ASIC007636-PA"/>
    <property type="gene ID" value="ASIC007636"/>
</dbReference>
<evidence type="ECO:0000313" key="4">
    <source>
        <dbReference type="Proteomes" id="UP000030765"/>
    </source>
</evidence>
<accession>A0A084VQ60</accession>
<dbReference type="Proteomes" id="UP000030765">
    <property type="component" value="Unassembled WGS sequence"/>
</dbReference>
<dbReference type="EMBL" id="KE525003">
    <property type="protein sequence ID" value="KFB40104.1"/>
    <property type="molecule type" value="Genomic_DNA"/>
</dbReference>
<protein>
    <submittedName>
        <fullName evidence="2 3">Uncharacterized protein</fullName>
    </submittedName>
</protein>
<dbReference type="EMBL" id="ATLV01015137">
    <property type="status" value="NOT_ANNOTATED_CDS"/>
    <property type="molecule type" value="Genomic_DNA"/>
</dbReference>
<evidence type="ECO:0000313" key="2">
    <source>
        <dbReference type="EMBL" id="KFB40104.1"/>
    </source>
</evidence>
<dbReference type="VEuPathDB" id="VectorBase:ASIC007636"/>
<proteinExistence type="predicted"/>
<evidence type="ECO:0000256" key="1">
    <source>
        <dbReference type="SAM" id="MobiDB-lite"/>
    </source>
</evidence>
<reference evidence="2 4" key="1">
    <citation type="journal article" date="2014" name="BMC Genomics">
        <title>Genome sequence of Anopheles sinensis provides insight into genetics basis of mosquito competence for malaria parasites.</title>
        <authorList>
            <person name="Zhou D."/>
            <person name="Zhang D."/>
            <person name="Ding G."/>
            <person name="Shi L."/>
            <person name="Hou Q."/>
            <person name="Ye Y."/>
            <person name="Xu Y."/>
            <person name="Zhou H."/>
            <person name="Xiong C."/>
            <person name="Li S."/>
            <person name="Yu J."/>
            <person name="Hong S."/>
            <person name="Yu X."/>
            <person name="Zou P."/>
            <person name="Chen C."/>
            <person name="Chang X."/>
            <person name="Wang W."/>
            <person name="Lv Y."/>
            <person name="Sun Y."/>
            <person name="Ma L."/>
            <person name="Shen B."/>
            <person name="Zhu C."/>
        </authorList>
    </citation>
    <scope>NUCLEOTIDE SEQUENCE [LARGE SCALE GENOMIC DNA]</scope>
</reference>
<gene>
    <name evidence="2" type="ORF">ZHAS_00007636</name>
</gene>
<feature type="region of interest" description="Disordered" evidence="1">
    <location>
        <begin position="38"/>
        <end position="71"/>
    </location>
</feature>
<reference evidence="3" key="2">
    <citation type="submission" date="2020-05" db="UniProtKB">
        <authorList>
            <consortium name="EnsemblMetazoa"/>
        </authorList>
    </citation>
    <scope>IDENTIFICATION</scope>
</reference>
<name>A0A084VQ60_ANOSI</name>
<keyword evidence="4" id="KW-1185">Reference proteome</keyword>
<sequence length="71" mass="7972">MAGQQQRPSAIWVFHSQKDSSFWVTLWSRSRIGGRFGATPPEGWRPEGALRRVSTGPKIATRKYRGASEPT</sequence>